<dbReference type="EMBL" id="NAJN01000251">
    <property type="protein sequence ID" value="TKA76162.1"/>
    <property type="molecule type" value="Genomic_DNA"/>
</dbReference>
<evidence type="ECO:0000256" key="2">
    <source>
        <dbReference type="SAM" id="Phobius"/>
    </source>
</evidence>
<feature type="compositionally biased region" description="Low complexity" evidence="1">
    <location>
        <begin position="32"/>
        <end position="53"/>
    </location>
</feature>
<keyword evidence="2" id="KW-1133">Transmembrane helix</keyword>
<evidence type="ECO:0000313" key="4">
    <source>
        <dbReference type="Proteomes" id="UP000308768"/>
    </source>
</evidence>
<keyword evidence="2" id="KW-0472">Membrane</keyword>
<feature type="compositionally biased region" description="Basic residues" evidence="1">
    <location>
        <begin position="188"/>
        <end position="202"/>
    </location>
</feature>
<protein>
    <submittedName>
        <fullName evidence="3">Uncharacterized protein</fullName>
    </submittedName>
</protein>
<reference evidence="3 4" key="1">
    <citation type="submission" date="2017-03" db="EMBL/GenBank/DDBJ databases">
        <title>Genomes of endolithic fungi from Antarctica.</title>
        <authorList>
            <person name="Coleine C."/>
            <person name="Masonjones S."/>
            <person name="Stajich J.E."/>
        </authorList>
    </citation>
    <scope>NUCLEOTIDE SEQUENCE [LARGE SCALE GENOMIC DNA]</scope>
    <source>
        <strain evidence="3 4">CCFEE 5187</strain>
    </source>
</reference>
<dbReference type="PANTHER" id="PTHR13132">
    <property type="entry name" value="ALPHA- 1,6 -FUCOSYLTRANSFERASE"/>
    <property type="match status" value="1"/>
</dbReference>
<feature type="region of interest" description="Disordered" evidence="1">
    <location>
        <begin position="181"/>
        <end position="202"/>
    </location>
</feature>
<sequence length="627" mass="69489">MTAWLSSVQLGPLSMIITTAPEMRDRKNTNLSVSSVASTSSASSSGSKTSLHQALLYSPPPSPGLPALLPRHGKKAAPGRCRRSVRSLVSLCAVVLLFYVGLNMFYFDEQAQATTPSQTAGKEYEMVGDTTLPQHPTPLVLTDKDGASKWTISIPAKHEFPLRPSEYQELCVQASEISRDVEEAKTQKSSKQKSSKHKSSKQHHGYYWVDPNFIDVWEAEAQGLLPNPQSKNDAKQLWEDMASKGEETKKNLCKKSLTYVMETSDAGLGNTLLSLWISYGLAQTEDRAFFIDDTRWPYGRYTNYFLPPPIQDCLAPPRHQILPCPHHARHLLVSAATASQTLGHAFNEEFEDRHKTGVARQHRIFALLRTGYEALFHIVGDDANYLEARTREIRASAEANGDLSIGVHIRRGDCHPHEFQFSRDYLPLDRYIDAARETLVLYRSSQDSTTDDVLAHTSPTLLLSSDDPEMYFAPELAPFTRAQDRIILANTAALHAAEHPPTVSQQAPTDAPSPYHKHVDENSGWEGGFFKLMFWSLGRSTPTTSSRAHGPDSSIDGDVPDAALRMRELVGRAYLLDLAVLGRADCVICAVSATGCRILAVMMGWENGIVQGGWKNVDGPYEWRGIV</sequence>
<gene>
    <name evidence="3" type="ORF">B0A49_03967</name>
</gene>
<dbReference type="GO" id="GO:0046921">
    <property type="term" value="F:alpha-(1-&gt;6)-fucosyltransferase activity"/>
    <property type="evidence" value="ECO:0007669"/>
    <property type="project" value="TreeGrafter"/>
</dbReference>
<organism evidence="3 4">
    <name type="scientific">Cryomyces minteri</name>
    <dbReference type="NCBI Taxonomy" id="331657"/>
    <lineage>
        <taxon>Eukaryota</taxon>
        <taxon>Fungi</taxon>
        <taxon>Dikarya</taxon>
        <taxon>Ascomycota</taxon>
        <taxon>Pezizomycotina</taxon>
        <taxon>Dothideomycetes</taxon>
        <taxon>Dothideomycetes incertae sedis</taxon>
        <taxon>Cryomyces</taxon>
    </lineage>
</organism>
<keyword evidence="2" id="KW-0812">Transmembrane</keyword>
<dbReference type="PANTHER" id="PTHR13132:SF29">
    <property type="entry name" value="ALPHA-(1,6)-FUCOSYLTRANSFERASE"/>
    <property type="match status" value="1"/>
</dbReference>
<dbReference type="Proteomes" id="UP000308768">
    <property type="component" value="Unassembled WGS sequence"/>
</dbReference>
<dbReference type="GO" id="GO:0006487">
    <property type="term" value="P:protein N-linked glycosylation"/>
    <property type="evidence" value="ECO:0007669"/>
    <property type="project" value="TreeGrafter"/>
</dbReference>
<comment type="caution">
    <text evidence="3">The sequence shown here is derived from an EMBL/GenBank/DDBJ whole genome shotgun (WGS) entry which is preliminary data.</text>
</comment>
<feature type="region of interest" description="Disordered" evidence="1">
    <location>
        <begin position="30"/>
        <end position="53"/>
    </location>
</feature>
<dbReference type="AlphaFoldDB" id="A0A4U0XGM3"/>
<evidence type="ECO:0000256" key="1">
    <source>
        <dbReference type="SAM" id="MobiDB-lite"/>
    </source>
</evidence>
<dbReference type="OrthoDB" id="2392789at2759"/>
<proteinExistence type="predicted"/>
<feature type="transmembrane region" description="Helical" evidence="2">
    <location>
        <begin position="88"/>
        <end position="107"/>
    </location>
</feature>
<keyword evidence="4" id="KW-1185">Reference proteome</keyword>
<name>A0A4U0XGM3_9PEZI</name>
<accession>A0A4U0XGM3</accession>
<evidence type="ECO:0000313" key="3">
    <source>
        <dbReference type="EMBL" id="TKA76162.1"/>
    </source>
</evidence>